<dbReference type="InterPro" id="IPR012337">
    <property type="entry name" value="RNaseH-like_sf"/>
</dbReference>
<dbReference type="InterPro" id="IPR007021">
    <property type="entry name" value="DUF659"/>
</dbReference>
<feature type="domain" description="DUF659" evidence="6">
    <location>
        <begin position="32"/>
        <end position="186"/>
    </location>
</feature>
<keyword evidence="3" id="KW-0863">Zinc-finger</keyword>
<evidence type="ECO:0000256" key="1">
    <source>
        <dbReference type="ARBA" id="ARBA00004123"/>
    </source>
</evidence>
<evidence type="ECO:0000256" key="3">
    <source>
        <dbReference type="ARBA" id="ARBA00022771"/>
    </source>
</evidence>
<gene>
    <name evidence="7" type="ORF">Egran_03491</name>
</gene>
<organism evidence="7 8">
    <name type="scientific">Elaphomyces granulatus</name>
    <dbReference type="NCBI Taxonomy" id="519963"/>
    <lineage>
        <taxon>Eukaryota</taxon>
        <taxon>Fungi</taxon>
        <taxon>Dikarya</taxon>
        <taxon>Ascomycota</taxon>
        <taxon>Pezizomycotina</taxon>
        <taxon>Eurotiomycetes</taxon>
        <taxon>Eurotiomycetidae</taxon>
        <taxon>Eurotiales</taxon>
        <taxon>Elaphomycetaceae</taxon>
        <taxon>Elaphomyces</taxon>
    </lineage>
</organism>
<dbReference type="Pfam" id="PF04937">
    <property type="entry name" value="DUF659"/>
    <property type="match status" value="1"/>
</dbReference>
<evidence type="ECO:0000259" key="6">
    <source>
        <dbReference type="Pfam" id="PF04937"/>
    </source>
</evidence>
<protein>
    <recommendedName>
        <fullName evidence="6">DUF659 domain-containing protein</fullName>
    </recommendedName>
</protein>
<evidence type="ECO:0000256" key="2">
    <source>
        <dbReference type="ARBA" id="ARBA00022723"/>
    </source>
</evidence>
<dbReference type="EMBL" id="NPHW01003913">
    <property type="protein sequence ID" value="OXV08749.1"/>
    <property type="molecule type" value="Genomic_DNA"/>
</dbReference>
<dbReference type="GO" id="GO:0008270">
    <property type="term" value="F:zinc ion binding"/>
    <property type="evidence" value="ECO:0007669"/>
    <property type="project" value="UniProtKB-KW"/>
</dbReference>
<proteinExistence type="predicted"/>
<accession>A0A232LX60</accession>
<dbReference type="OrthoDB" id="4225352at2759"/>
<dbReference type="PANTHER" id="PTHR46481">
    <property type="entry name" value="ZINC FINGER BED DOMAIN-CONTAINING PROTEIN 4"/>
    <property type="match status" value="1"/>
</dbReference>
<evidence type="ECO:0000313" key="8">
    <source>
        <dbReference type="Proteomes" id="UP000243515"/>
    </source>
</evidence>
<evidence type="ECO:0000256" key="4">
    <source>
        <dbReference type="ARBA" id="ARBA00022833"/>
    </source>
</evidence>
<dbReference type="Proteomes" id="UP000243515">
    <property type="component" value="Unassembled WGS sequence"/>
</dbReference>
<name>A0A232LX60_9EURO</name>
<dbReference type="PANTHER" id="PTHR46481:SF10">
    <property type="entry name" value="ZINC FINGER BED DOMAIN-CONTAINING PROTEIN 39"/>
    <property type="match status" value="1"/>
</dbReference>
<keyword evidence="8" id="KW-1185">Reference proteome</keyword>
<keyword evidence="2" id="KW-0479">Metal-binding</keyword>
<reference evidence="7 8" key="1">
    <citation type="journal article" date="2015" name="Environ. Microbiol.">
        <title>Metagenome sequence of Elaphomyces granulatus from sporocarp tissue reveals Ascomycota ectomycorrhizal fingerprints of genome expansion and a Proteobacteria-rich microbiome.</title>
        <authorList>
            <person name="Quandt C.A."/>
            <person name="Kohler A."/>
            <person name="Hesse C.N."/>
            <person name="Sharpton T.J."/>
            <person name="Martin F."/>
            <person name="Spatafora J.W."/>
        </authorList>
    </citation>
    <scope>NUCLEOTIDE SEQUENCE [LARGE SCALE GENOMIC DNA]</scope>
    <source>
        <strain evidence="7 8">OSC145934</strain>
    </source>
</reference>
<evidence type="ECO:0000313" key="7">
    <source>
        <dbReference type="EMBL" id="OXV08749.1"/>
    </source>
</evidence>
<dbReference type="SUPFAM" id="SSF53098">
    <property type="entry name" value="Ribonuclease H-like"/>
    <property type="match status" value="1"/>
</dbReference>
<dbReference type="GO" id="GO:0005634">
    <property type="term" value="C:nucleus"/>
    <property type="evidence" value="ECO:0007669"/>
    <property type="project" value="UniProtKB-SubCell"/>
</dbReference>
<comment type="subcellular location">
    <subcellularLocation>
        <location evidence="1">Nucleus</location>
    </subcellularLocation>
</comment>
<dbReference type="AlphaFoldDB" id="A0A232LX60"/>
<sequence>MALFAGARPFSTFESVEMKEFIKALNPNYTIPSHQRFAESILDDCYAYTQNQVYQQLNKSQYLNVTVDETTDIRKRRIMNISVTDSERSFCIALKYLKGEKMNAASITDWIVERIDDLVDGNFSRINSIATDTCNTMMAVWRNLREREELADAFAMGCDSHGLQLLIGDLLKTGNIKVTFQMAQGIVSHFNSSPLQLATLRKIQQTINRTEFALIGAVITRWGSQYRMLSSVLRSQYALMMYADEVSDLKIELRETLRSSDFWNHLKKLIAILKPIDDAISIHTLTPSSVLRFAPF</sequence>
<keyword evidence="5" id="KW-0539">Nucleus</keyword>
<comment type="caution">
    <text evidence="7">The sequence shown here is derived from an EMBL/GenBank/DDBJ whole genome shotgun (WGS) entry which is preliminary data.</text>
</comment>
<evidence type="ECO:0000256" key="5">
    <source>
        <dbReference type="ARBA" id="ARBA00023242"/>
    </source>
</evidence>
<dbReference type="InterPro" id="IPR052035">
    <property type="entry name" value="ZnF_BED_domain_contain"/>
</dbReference>
<keyword evidence="4" id="KW-0862">Zinc</keyword>